<sequence>QEEGYYNYLGSIGIIGGYICGYGFQYGGIY</sequence>
<dbReference type="AlphaFoldDB" id="A0A5J4SE43"/>
<gene>
    <name evidence="2" type="ORF">EZS28_052298</name>
</gene>
<feature type="non-terminal residue" evidence="2">
    <location>
        <position position="1"/>
    </location>
</feature>
<organism evidence="2 3">
    <name type="scientific">Streblomastix strix</name>
    <dbReference type="NCBI Taxonomy" id="222440"/>
    <lineage>
        <taxon>Eukaryota</taxon>
        <taxon>Metamonada</taxon>
        <taxon>Preaxostyla</taxon>
        <taxon>Oxymonadida</taxon>
        <taxon>Streblomastigidae</taxon>
        <taxon>Streblomastix</taxon>
    </lineage>
</organism>
<evidence type="ECO:0000313" key="2">
    <source>
        <dbReference type="EMBL" id="KAA6343610.1"/>
    </source>
</evidence>
<name>A0A5J4SE43_9EUKA</name>
<accession>A0A5J4SE43</accession>
<keyword evidence="1" id="KW-1133">Transmembrane helix</keyword>
<evidence type="ECO:0000256" key="1">
    <source>
        <dbReference type="SAM" id="Phobius"/>
    </source>
</evidence>
<reference evidence="2 3" key="1">
    <citation type="submission" date="2019-03" db="EMBL/GenBank/DDBJ databases">
        <title>Single cell metagenomics reveals metabolic interactions within the superorganism composed of flagellate Streblomastix strix and complex community of Bacteroidetes bacteria on its surface.</title>
        <authorList>
            <person name="Treitli S.C."/>
            <person name="Kolisko M."/>
            <person name="Husnik F."/>
            <person name="Keeling P."/>
            <person name="Hampl V."/>
        </authorList>
    </citation>
    <scope>NUCLEOTIDE SEQUENCE [LARGE SCALE GENOMIC DNA]</scope>
    <source>
        <strain evidence="2">ST1C</strain>
    </source>
</reference>
<dbReference type="EMBL" id="SNRW01040488">
    <property type="protein sequence ID" value="KAA6343610.1"/>
    <property type="molecule type" value="Genomic_DNA"/>
</dbReference>
<comment type="caution">
    <text evidence="2">The sequence shown here is derived from an EMBL/GenBank/DDBJ whole genome shotgun (WGS) entry which is preliminary data.</text>
</comment>
<proteinExistence type="predicted"/>
<keyword evidence="1" id="KW-0472">Membrane</keyword>
<dbReference type="Proteomes" id="UP000324800">
    <property type="component" value="Unassembled WGS sequence"/>
</dbReference>
<evidence type="ECO:0000313" key="3">
    <source>
        <dbReference type="Proteomes" id="UP000324800"/>
    </source>
</evidence>
<protein>
    <submittedName>
        <fullName evidence="2">Uncharacterized protein</fullName>
    </submittedName>
</protein>
<keyword evidence="1" id="KW-0812">Transmembrane</keyword>
<feature type="transmembrane region" description="Helical" evidence="1">
    <location>
        <begin position="6"/>
        <end position="24"/>
    </location>
</feature>